<comment type="caution">
    <text evidence="2">The sequence shown here is derived from an EMBL/GenBank/DDBJ whole genome shotgun (WGS) entry which is preliminary data.</text>
</comment>
<protein>
    <submittedName>
        <fullName evidence="2">Uncharacterized protein</fullName>
    </submittedName>
</protein>
<proteinExistence type="predicted"/>
<dbReference type="EMBL" id="CACVBM020000288">
    <property type="protein sequence ID" value="CAA7017071.1"/>
    <property type="molecule type" value="Genomic_DNA"/>
</dbReference>
<evidence type="ECO:0000256" key="1">
    <source>
        <dbReference type="SAM" id="MobiDB-lite"/>
    </source>
</evidence>
<reference evidence="2" key="1">
    <citation type="submission" date="2020-01" db="EMBL/GenBank/DDBJ databases">
        <authorList>
            <person name="Mishra B."/>
        </authorList>
    </citation>
    <scope>NUCLEOTIDE SEQUENCE [LARGE SCALE GENOMIC DNA]</scope>
</reference>
<evidence type="ECO:0000313" key="3">
    <source>
        <dbReference type="Proteomes" id="UP000467841"/>
    </source>
</evidence>
<organism evidence="2 3">
    <name type="scientific">Microthlaspi erraticum</name>
    <dbReference type="NCBI Taxonomy" id="1685480"/>
    <lineage>
        <taxon>Eukaryota</taxon>
        <taxon>Viridiplantae</taxon>
        <taxon>Streptophyta</taxon>
        <taxon>Embryophyta</taxon>
        <taxon>Tracheophyta</taxon>
        <taxon>Spermatophyta</taxon>
        <taxon>Magnoliopsida</taxon>
        <taxon>eudicotyledons</taxon>
        <taxon>Gunneridae</taxon>
        <taxon>Pentapetalae</taxon>
        <taxon>rosids</taxon>
        <taxon>malvids</taxon>
        <taxon>Brassicales</taxon>
        <taxon>Brassicaceae</taxon>
        <taxon>Coluteocarpeae</taxon>
        <taxon>Microthlaspi</taxon>
    </lineage>
</organism>
<evidence type="ECO:0000313" key="2">
    <source>
        <dbReference type="EMBL" id="CAA7017071.1"/>
    </source>
</evidence>
<dbReference type="AlphaFoldDB" id="A0A6D2HV26"/>
<gene>
    <name evidence="2" type="ORF">MERR_LOCUS4306</name>
</gene>
<accession>A0A6D2HV26</accession>
<keyword evidence="3" id="KW-1185">Reference proteome</keyword>
<feature type="region of interest" description="Disordered" evidence="1">
    <location>
        <begin position="74"/>
        <end position="93"/>
    </location>
</feature>
<dbReference type="Proteomes" id="UP000467841">
    <property type="component" value="Unassembled WGS sequence"/>
</dbReference>
<sequence>MGGEDLIRSPLDGEEDARKLVPDVTACCLYVGEVCHRSLVVVPVVKLLIGFEIQIEEKLPEKVAGEKWLRRRSVLTSSDKDPPTPSRGWNPGV</sequence>
<name>A0A6D2HV26_9BRAS</name>